<dbReference type="AlphaFoldDB" id="X0XB75"/>
<evidence type="ECO:0000313" key="2">
    <source>
        <dbReference type="EMBL" id="GAG22196.1"/>
    </source>
</evidence>
<proteinExistence type="predicted"/>
<comment type="caution">
    <text evidence="2">The sequence shown here is derived from an EMBL/GenBank/DDBJ whole genome shotgun (WGS) entry which is preliminary data.</text>
</comment>
<feature type="non-terminal residue" evidence="2">
    <location>
        <position position="254"/>
    </location>
</feature>
<feature type="region of interest" description="Disordered" evidence="1">
    <location>
        <begin position="193"/>
        <end position="215"/>
    </location>
</feature>
<protein>
    <submittedName>
        <fullName evidence="2">Uncharacterized protein</fullName>
    </submittedName>
</protein>
<reference evidence="2" key="1">
    <citation type="journal article" date="2014" name="Front. Microbiol.">
        <title>High frequency of phylogenetically diverse reductive dehalogenase-homologous genes in deep subseafloor sedimentary metagenomes.</title>
        <authorList>
            <person name="Kawai M."/>
            <person name="Futagami T."/>
            <person name="Toyoda A."/>
            <person name="Takaki Y."/>
            <person name="Nishi S."/>
            <person name="Hori S."/>
            <person name="Arai W."/>
            <person name="Tsubouchi T."/>
            <person name="Morono Y."/>
            <person name="Uchiyama I."/>
            <person name="Ito T."/>
            <person name="Fujiyama A."/>
            <person name="Inagaki F."/>
            <person name="Takami H."/>
        </authorList>
    </citation>
    <scope>NUCLEOTIDE SEQUENCE</scope>
    <source>
        <strain evidence="2">Expedition CK06-06</strain>
    </source>
</reference>
<sequence length="254" mass="26939">VSFAWLEDDDVLQANSAIGSTNDDLGAPVTDTNYRLRFLLDNTGDKDEEDGYILRYSINAGVDWISVTTTSNYVRSVASGQALSDGDATAQRLGSGSFDEGDYDENGAITSYIFAQGQESEHEFCIQFRSADISTETILLHIEFDNTTVIDGYTNTPSTTFTAEVPAPEVADNLAITDAATADAQRGIGVQDDATATDSATADVSDPQVSAQDDVTITDAATADVQRGIDAQDDLTVADSATTSVTRQVSAQDD</sequence>
<gene>
    <name evidence="2" type="ORF">S01H1_60636</name>
</gene>
<accession>X0XB75</accession>
<name>X0XB75_9ZZZZ</name>
<feature type="non-terminal residue" evidence="2">
    <location>
        <position position="1"/>
    </location>
</feature>
<evidence type="ECO:0000256" key="1">
    <source>
        <dbReference type="SAM" id="MobiDB-lite"/>
    </source>
</evidence>
<feature type="compositionally biased region" description="Low complexity" evidence="1">
    <location>
        <begin position="193"/>
        <end position="203"/>
    </location>
</feature>
<dbReference type="EMBL" id="BARS01039723">
    <property type="protein sequence ID" value="GAG22196.1"/>
    <property type="molecule type" value="Genomic_DNA"/>
</dbReference>
<organism evidence="2">
    <name type="scientific">marine sediment metagenome</name>
    <dbReference type="NCBI Taxonomy" id="412755"/>
    <lineage>
        <taxon>unclassified sequences</taxon>
        <taxon>metagenomes</taxon>
        <taxon>ecological metagenomes</taxon>
    </lineage>
</organism>